<evidence type="ECO:0000313" key="3">
    <source>
        <dbReference type="Proteomes" id="UP000474296"/>
    </source>
</evidence>
<dbReference type="Proteomes" id="UP000474296">
    <property type="component" value="Unassembled WGS sequence"/>
</dbReference>
<proteinExistence type="predicted"/>
<gene>
    <name evidence="2" type="ORF">GWK10_17970</name>
</gene>
<dbReference type="InterPro" id="IPR022134">
    <property type="entry name" value="DUF3667"/>
</dbReference>
<reference evidence="2 3" key="1">
    <citation type="submission" date="2020-01" db="EMBL/GenBank/DDBJ databases">
        <title>Spongiivirga citrea KCTC 32990T.</title>
        <authorList>
            <person name="Wang G."/>
        </authorList>
    </citation>
    <scope>NUCLEOTIDE SEQUENCE [LARGE SCALE GENOMIC DNA]</scope>
    <source>
        <strain evidence="2 3">KCTC 32990</strain>
    </source>
</reference>
<dbReference type="Pfam" id="PF12412">
    <property type="entry name" value="DUF3667"/>
    <property type="match status" value="1"/>
</dbReference>
<sequence>MKCKNCGNSFDGKFCNLCGQHIRVEKLTLPNFLEEISDSVFQVNRGLFYTIKSLAIRPGHAIREFLNGQRKYYFKPIAFILVLSTFYFLITKILGATTLLENAISGFRRGAEDKSDFLHNAVILEFSTEWFINNFAYSNLLLIPALSIASYMAFYGRKNNFLEHIVINSYIGGQQTIFYSLFAIFDFVTKQNDLGVTLAFIISIVYRFWAFIQFYQTKNKIYTSFRLMLTYILFYFIIMIFLGVIVFTAIILKEY</sequence>
<keyword evidence="1" id="KW-1133">Transmembrane helix</keyword>
<name>A0A6M0CME2_9FLAO</name>
<organism evidence="2 3">
    <name type="scientific">Spongiivirga citrea</name>
    <dbReference type="NCBI Taxonomy" id="1481457"/>
    <lineage>
        <taxon>Bacteria</taxon>
        <taxon>Pseudomonadati</taxon>
        <taxon>Bacteroidota</taxon>
        <taxon>Flavobacteriia</taxon>
        <taxon>Flavobacteriales</taxon>
        <taxon>Flavobacteriaceae</taxon>
        <taxon>Spongiivirga</taxon>
    </lineage>
</organism>
<dbReference type="EMBL" id="JAABOQ010000010">
    <property type="protein sequence ID" value="NER19108.1"/>
    <property type="molecule type" value="Genomic_DNA"/>
</dbReference>
<dbReference type="AlphaFoldDB" id="A0A6M0CME2"/>
<feature type="transmembrane region" description="Helical" evidence="1">
    <location>
        <begin position="194"/>
        <end position="215"/>
    </location>
</feature>
<evidence type="ECO:0000313" key="2">
    <source>
        <dbReference type="EMBL" id="NER19108.1"/>
    </source>
</evidence>
<evidence type="ECO:0000256" key="1">
    <source>
        <dbReference type="SAM" id="Phobius"/>
    </source>
</evidence>
<accession>A0A6M0CME2</accession>
<keyword evidence="3" id="KW-1185">Reference proteome</keyword>
<feature type="transmembrane region" description="Helical" evidence="1">
    <location>
        <begin position="72"/>
        <end position="90"/>
    </location>
</feature>
<comment type="caution">
    <text evidence="2">The sequence shown here is derived from an EMBL/GenBank/DDBJ whole genome shotgun (WGS) entry which is preliminary data.</text>
</comment>
<feature type="transmembrane region" description="Helical" evidence="1">
    <location>
        <begin position="167"/>
        <end position="188"/>
    </location>
</feature>
<dbReference type="RefSeq" id="WP_164033795.1">
    <property type="nucleotide sequence ID" value="NZ_JAABOQ010000010.1"/>
</dbReference>
<feature type="transmembrane region" description="Helical" evidence="1">
    <location>
        <begin position="135"/>
        <end position="155"/>
    </location>
</feature>
<feature type="transmembrane region" description="Helical" evidence="1">
    <location>
        <begin position="227"/>
        <end position="252"/>
    </location>
</feature>
<keyword evidence="1" id="KW-0812">Transmembrane</keyword>
<protein>
    <submittedName>
        <fullName evidence="2">DUF3667 domain-containing protein</fullName>
    </submittedName>
</protein>
<keyword evidence="1" id="KW-0472">Membrane</keyword>